<dbReference type="Gene3D" id="1.10.10.60">
    <property type="entry name" value="Homeodomain-like"/>
    <property type="match status" value="1"/>
</dbReference>
<evidence type="ECO:0000256" key="1">
    <source>
        <dbReference type="ARBA" id="ARBA00004123"/>
    </source>
</evidence>
<dbReference type="GO" id="GO:0003677">
    <property type="term" value="F:DNA binding"/>
    <property type="evidence" value="ECO:0007669"/>
    <property type="project" value="UniProtKB-KW"/>
</dbReference>
<dbReference type="EMBL" id="GEGO01004591">
    <property type="protein sequence ID" value="JAR90813.1"/>
    <property type="molecule type" value="Transcribed_RNA"/>
</dbReference>
<dbReference type="PANTHER" id="PTHR19303">
    <property type="entry name" value="TRANSPOSON"/>
    <property type="match status" value="1"/>
</dbReference>
<dbReference type="InterPro" id="IPR050863">
    <property type="entry name" value="CenT-Element_Derived"/>
</dbReference>
<comment type="subcellular location">
    <subcellularLocation>
        <location evidence="1">Nucleus</location>
    </subcellularLocation>
</comment>
<feature type="domain" description="HTH CENPB-type" evidence="3">
    <location>
        <begin position="1"/>
        <end position="49"/>
    </location>
</feature>
<name>A0A147BJ44_IXORI</name>
<dbReference type="AlphaFoldDB" id="A0A147BJ44"/>
<protein>
    <submittedName>
        <fullName evidence="4">Putative tigger transposase</fullName>
    </submittedName>
</protein>
<evidence type="ECO:0000256" key="2">
    <source>
        <dbReference type="ARBA" id="ARBA00023125"/>
    </source>
</evidence>
<dbReference type="GO" id="GO:0005634">
    <property type="term" value="C:nucleus"/>
    <property type="evidence" value="ECO:0007669"/>
    <property type="project" value="UniProtKB-SubCell"/>
</dbReference>
<evidence type="ECO:0000259" key="3">
    <source>
        <dbReference type="PROSITE" id="PS51253"/>
    </source>
</evidence>
<feature type="non-terminal residue" evidence="4">
    <location>
        <position position="1"/>
    </location>
</feature>
<proteinExistence type="predicted"/>
<dbReference type="PANTHER" id="PTHR19303:SF73">
    <property type="entry name" value="PROTEIN PDC2"/>
    <property type="match status" value="1"/>
</dbReference>
<organism evidence="4">
    <name type="scientific">Ixodes ricinus</name>
    <name type="common">Common tick</name>
    <name type="synonym">Acarus ricinus</name>
    <dbReference type="NCBI Taxonomy" id="34613"/>
    <lineage>
        <taxon>Eukaryota</taxon>
        <taxon>Metazoa</taxon>
        <taxon>Ecdysozoa</taxon>
        <taxon>Arthropoda</taxon>
        <taxon>Chelicerata</taxon>
        <taxon>Arachnida</taxon>
        <taxon>Acari</taxon>
        <taxon>Parasitiformes</taxon>
        <taxon>Ixodida</taxon>
        <taxon>Ixodoidea</taxon>
        <taxon>Ixodidae</taxon>
        <taxon>Ixodinae</taxon>
        <taxon>Ixodes</taxon>
    </lineage>
</organism>
<dbReference type="Pfam" id="PF03221">
    <property type="entry name" value="HTH_Tnp_Tc5"/>
    <property type="match status" value="1"/>
</dbReference>
<dbReference type="InterPro" id="IPR006600">
    <property type="entry name" value="HTH_CenpB_DNA-bd_dom"/>
</dbReference>
<accession>A0A147BJ44</accession>
<sequence length="423" mass="46479">IRALNLPVSGPMLQSKARDFAFVLEVEGFTGGTGWLQRFKDRYSIVGKVVAGERCAVDTEGVKKWIDDNWPAIMEKYKPCVIFNMDETALFWQLLPSRTLALRNEDCHCGKLSKVRVTILLTTNMDGSSKLCLLVIGKFKSPICLRGCGPLPVTYTFNKKAWMTRVLFETWLRDWDEELASSGRKVCLLLDNCSAHPCGVSLKNIELCFLPPNATAVLQPLDQGIICAFKQGYRKRLVEQLLVKMRVGGELKIDLLAAIQMLSRAWCDVMSDTIRNCFRHAGLGLESGEAASPVQENDDIGVLWQELGSLPDALPEGVNLEDFLTADDDVAVAASPSDTEIIADVTAAAAIGDCEEAEDSEDEGPPRPTLHEALSAVDVLRRYCSDIEGSGLEFVQAVSRVENAILVDAAKSKTQAKITAYCE</sequence>
<dbReference type="SUPFAM" id="SSF46689">
    <property type="entry name" value="Homeodomain-like"/>
    <property type="match status" value="1"/>
</dbReference>
<dbReference type="PROSITE" id="PS51253">
    <property type="entry name" value="HTH_CENPB"/>
    <property type="match status" value="1"/>
</dbReference>
<evidence type="ECO:0000313" key="4">
    <source>
        <dbReference type="EMBL" id="JAR90813.1"/>
    </source>
</evidence>
<dbReference type="Pfam" id="PF03184">
    <property type="entry name" value="DDE_1"/>
    <property type="match status" value="1"/>
</dbReference>
<keyword evidence="2" id="KW-0238">DNA-binding</keyword>
<dbReference type="InterPro" id="IPR009057">
    <property type="entry name" value="Homeodomain-like_sf"/>
</dbReference>
<reference evidence="4" key="1">
    <citation type="journal article" date="2018" name="PLoS Negl. Trop. Dis.">
        <title>Sialome diversity of ticks revealed by RNAseq of single tick salivary glands.</title>
        <authorList>
            <person name="Perner J."/>
            <person name="Kropackova S."/>
            <person name="Kopacek P."/>
            <person name="Ribeiro J.M."/>
        </authorList>
    </citation>
    <scope>NUCLEOTIDE SEQUENCE</scope>
    <source>
        <strain evidence="4">Siblings of single egg batch collected in Ceske Budejovice</strain>
        <tissue evidence="4">Salivary glands</tissue>
    </source>
</reference>
<dbReference type="InterPro" id="IPR004875">
    <property type="entry name" value="DDE_SF_endonuclease_dom"/>
</dbReference>